<dbReference type="EMBL" id="AZHX01000364">
    <property type="protein sequence ID" value="ETX07816.1"/>
    <property type="molecule type" value="Genomic_DNA"/>
</dbReference>
<dbReference type="HOGENOM" id="CLU_2877425_0_0_7"/>
<organism evidence="1 2">
    <name type="scientific">Candidatus Entotheonella gemina</name>
    <dbReference type="NCBI Taxonomy" id="1429439"/>
    <lineage>
        <taxon>Bacteria</taxon>
        <taxon>Pseudomonadati</taxon>
        <taxon>Nitrospinota/Tectimicrobiota group</taxon>
        <taxon>Candidatus Tectimicrobiota</taxon>
        <taxon>Candidatus Entotheonellia</taxon>
        <taxon>Candidatus Entotheonellales</taxon>
        <taxon>Candidatus Entotheonellaceae</taxon>
        <taxon>Candidatus Entotheonella</taxon>
    </lineage>
</organism>
<accession>W4MD34</accession>
<reference evidence="1 2" key="1">
    <citation type="journal article" date="2014" name="Nature">
        <title>An environmental bacterial taxon with a large and distinct metabolic repertoire.</title>
        <authorList>
            <person name="Wilson M.C."/>
            <person name="Mori T."/>
            <person name="Ruckert C."/>
            <person name="Uria A.R."/>
            <person name="Helf M.J."/>
            <person name="Takada K."/>
            <person name="Gernert C."/>
            <person name="Steffens U.A."/>
            <person name="Heycke N."/>
            <person name="Schmitt S."/>
            <person name="Rinke C."/>
            <person name="Helfrich E.J."/>
            <person name="Brachmann A.O."/>
            <person name="Gurgui C."/>
            <person name="Wakimoto T."/>
            <person name="Kracht M."/>
            <person name="Crusemann M."/>
            <person name="Hentschel U."/>
            <person name="Abe I."/>
            <person name="Matsunaga S."/>
            <person name="Kalinowski J."/>
            <person name="Takeyama H."/>
            <person name="Piel J."/>
        </authorList>
    </citation>
    <scope>NUCLEOTIDE SEQUENCE [LARGE SCALE GENOMIC DNA]</scope>
    <source>
        <strain evidence="2">TSY2</strain>
    </source>
</reference>
<evidence type="ECO:0000313" key="2">
    <source>
        <dbReference type="Proteomes" id="UP000019140"/>
    </source>
</evidence>
<dbReference type="Proteomes" id="UP000019140">
    <property type="component" value="Unassembled WGS sequence"/>
</dbReference>
<gene>
    <name evidence="1" type="ORF">ETSY2_09020</name>
</gene>
<keyword evidence="2" id="KW-1185">Reference proteome</keyword>
<proteinExistence type="predicted"/>
<sequence>MILYIFANPKQEHGKWGEQEEKKPLQASHQCLKCTRLAATIDPDFAKPFDPFDKFVSSRNLLA</sequence>
<name>W4MD34_9BACT</name>
<protein>
    <submittedName>
        <fullName evidence="1">Uncharacterized protein</fullName>
    </submittedName>
</protein>
<evidence type="ECO:0000313" key="1">
    <source>
        <dbReference type="EMBL" id="ETX07816.1"/>
    </source>
</evidence>
<dbReference type="AlphaFoldDB" id="W4MD34"/>
<comment type="caution">
    <text evidence="1">The sequence shown here is derived from an EMBL/GenBank/DDBJ whole genome shotgun (WGS) entry which is preliminary data.</text>
</comment>